<protein>
    <submittedName>
        <fullName evidence="1">Uncharacterized protein</fullName>
    </submittedName>
</protein>
<name>A0A127VA71_9SPHI</name>
<dbReference type="EMBL" id="CP014504">
    <property type="protein sequence ID" value="AMP98256.1"/>
    <property type="molecule type" value="Genomic_DNA"/>
</dbReference>
<evidence type="ECO:0000313" key="1">
    <source>
        <dbReference type="EMBL" id="AMP98256.1"/>
    </source>
</evidence>
<dbReference type="PATRIC" id="fig|188932.3.peg.1391"/>
<reference evidence="1 2" key="1">
    <citation type="submission" date="2016-03" db="EMBL/GenBank/DDBJ databases">
        <title>Complete genome sequence of Pedobacter cryoconitis PAMC 27485.</title>
        <authorList>
            <person name="Lee J."/>
            <person name="Kim O.-S."/>
        </authorList>
    </citation>
    <scope>NUCLEOTIDE SEQUENCE [LARGE SCALE GENOMIC DNA]</scope>
    <source>
        <strain evidence="1 2">PAMC 27485</strain>
    </source>
</reference>
<dbReference type="AlphaFoldDB" id="A0A127VA71"/>
<evidence type="ECO:0000313" key="2">
    <source>
        <dbReference type="Proteomes" id="UP000071561"/>
    </source>
</evidence>
<dbReference type="RefSeq" id="WP_068398215.1">
    <property type="nucleotide sequence ID" value="NZ_CP014504.1"/>
</dbReference>
<accession>A0A127VA71</accession>
<proteinExistence type="predicted"/>
<gene>
    <name evidence="1" type="ORF">AY601_1338</name>
</gene>
<dbReference type="OrthoDB" id="7058235at2"/>
<dbReference type="KEGG" id="pcm:AY601_1338"/>
<dbReference type="Proteomes" id="UP000071561">
    <property type="component" value="Chromosome"/>
</dbReference>
<keyword evidence="2" id="KW-1185">Reference proteome</keyword>
<organism evidence="1 2">
    <name type="scientific">Pedobacter cryoconitis</name>
    <dbReference type="NCBI Taxonomy" id="188932"/>
    <lineage>
        <taxon>Bacteria</taxon>
        <taxon>Pseudomonadati</taxon>
        <taxon>Bacteroidota</taxon>
        <taxon>Sphingobacteriia</taxon>
        <taxon>Sphingobacteriales</taxon>
        <taxon>Sphingobacteriaceae</taxon>
        <taxon>Pedobacter</taxon>
    </lineage>
</organism>
<sequence>MKEALFNDILTKPINYTTSKWVLERIPFIFNDDLDLYINWKERLSKLIGVDSRAIVITGSSSVGYSLNPVKNFKQFSATSDIDVAIISDHYFDIAWHFLRNIGTKYHRLKQKEKNAIDDHRTRLIYYGTIATDKIVHLLPFGTIWLEAMVEMMTVEPTLDKSINFRIYKDFESLKSYQNISVGLAKDQLLMQQ</sequence>